<dbReference type="Gene3D" id="1.10.287.110">
    <property type="entry name" value="DnaJ domain"/>
    <property type="match status" value="1"/>
</dbReference>
<evidence type="ECO:0000259" key="12">
    <source>
        <dbReference type="PROSITE" id="PS51188"/>
    </source>
</evidence>
<dbReference type="PANTHER" id="PTHR43096">
    <property type="entry name" value="DNAJ HOMOLOG 1, MITOCHONDRIAL-RELATED"/>
    <property type="match status" value="1"/>
</dbReference>
<evidence type="ECO:0000259" key="11">
    <source>
        <dbReference type="PROSITE" id="PS50076"/>
    </source>
</evidence>
<evidence type="ECO:0000256" key="3">
    <source>
        <dbReference type="ARBA" id="ARBA00022737"/>
    </source>
</evidence>
<feature type="repeat" description="CXXCXGXG motif" evidence="8">
    <location>
        <begin position="169"/>
        <end position="176"/>
    </location>
</feature>
<dbReference type="Pfam" id="PF01556">
    <property type="entry name" value="DnaJ_C"/>
    <property type="match status" value="1"/>
</dbReference>
<comment type="function">
    <text evidence="8">Participates actively in the response to hyperosmotic and heat shock by preventing the aggregation of stress-denatured proteins and by disaggregating proteins, also in an autonomous, DnaK-independent fashion. Unfolded proteins bind initially to DnaJ; upon interaction with the DnaJ-bound protein, DnaK hydrolyzes its bound ATP, resulting in the formation of a stable complex. GrpE releases ADP from DnaK; ATP binding to DnaK triggers the release of the substrate protein, thus completing the reaction cycle. Several rounds of ATP-dependent interactions between DnaJ, DnaK and GrpE are required for fully efficient folding. Also involved, together with DnaK and GrpE, in the DNA replication of plasmids through activation of initiation proteins.</text>
</comment>
<organism evidence="13 14">
    <name type="scientific">Aromatoleum buckelii</name>
    <dbReference type="NCBI Taxonomy" id="200254"/>
    <lineage>
        <taxon>Bacteria</taxon>
        <taxon>Pseudomonadati</taxon>
        <taxon>Pseudomonadota</taxon>
        <taxon>Betaproteobacteria</taxon>
        <taxon>Rhodocyclales</taxon>
        <taxon>Rhodocyclaceae</taxon>
        <taxon>Aromatoleum</taxon>
    </lineage>
</organism>
<dbReference type="InterPro" id="IPR001623">
    <property type="entry name" value="DnaJ_domain"/>
</dbReference>
<feature type="domain" description="CR-type" evidence="12">
    <location>
        <begin position="107"/>
        <end position="181"/>
    </location>
</feature>
<feature type="binding site" evidence="8">
    <location>
        <position position="123"/>
    </location>
    <ligand>
        <name>Zn(2+)</name>
        <dbReference type="ChEBI" id="CHEBI:29105"/>
        <label>1</label>
    </ligand>
</feature>
<feature type="binding site" evidence="8">
    <location>
        <position position="140"/>
    </location>
    <ligand>
        <name>Zn(2+)</name>
        <dbReference type="ChEBI" id="CHEBI:29105"/>
        <label>2</label>
    </ligand>
</feature>
<feature type="zinc finger region" description="CR-type" evidence="9">
    <location>
        <begin position="107"/>
        <end position="181"/>
    </location>
</feature>
<evidence type="ECO:0000256" key="6">
    <source>
        <dbReference type="ARBA" id="ARBA00023016"/>
    </source>
</evidence>
<evidence type="ECO:0000256" key="8">
    <source>
        <dbReference type="HAMAP-Rule" id="MF_01152"/>
    </source>
</evidence>
<evidence type="ECO:0000256" key="4">
    <source>
        <dbReference type="ARBA" id="ARBA00022771"/>
    </source>
</evidence>
<dbReference type="CDD" id="cd06257">
    <property type="entry name" value="DnaJ"/>
    <property type="match status" value="1"/>
</dbReference>
<dbReference type="RefSeq" id="WP_169199267.1">
    <property type="nucleotide sequence ID" value="NZ_WTVH02000008.1"/>
</dbReference>
<protein>
    <recommendedName>
        <fullName evidence="8">Chaperone protein DnaJ</fullName>
    </recommendedName>
</protein>
<feature type="repeat" description="CXXCXGXG motif" evidence="8">
    <location>
        <begin position="120"/>
        <end position="127"/>
    </location>
</feature>
<feature type="repeat" description="CXXCXGXG motif" evidence="8">
    <location>
        <begin position="137"/>
        <end position="144"/>
    </location>
</feature>
<comment type="caution">
    <text evidence="13">The sequence shown here is derived from an EMBL/GenBank/DDBJ whole genome shotgun (WGS) entry which is preliminary data.</text>
</comment>
<accession>A0ABX1N424</accession>
<evidence type="ECO:0000256" key="1">
    <source>
        <dbReference type="ARBA" id="ARBA00022705"/>
    </source>
</evidence>
<dbReference type="PRINTS" id="PR00625">
    <property type="entry name" value="JDOMAIN"/>
</dbReference>
<evidence type="ECO:0000313" key="13">
    <source>
        <dbReference type="EMBL" id="NMF94023.1"/>
    </source>
</evidence>
<dbReference type="SUPFAM" id="SSF57938">
    <property type="entry name" value="DnaJ/Hsp40 cysteine-rich domain"/>
    <property type="match status" value="1"/>
</dbReference>
<dbReference type="PROSITE" id="PS51188">
    <property type="entry name" value="ZF_CR"/>
    <property type="match status" value="1"/>
</dbReference>
<evidence type="ECO:0000256" key="10">
    <source>
        <dbReference type="SAM" id="MobiDB-lite"/>
    </source>
</evidence>
<feature type="binding site" evidence="8">
    <location>
        <position position="158"/>
    </location>
    <ligand>
        <name>Zn(2+)</name>
        <dbReference type="ChEBI" id="CHEBI:29105"/>
        <label>2</label>
    </ligand>
</feature>
<dbReference type="InterPro" id="IPR002939">
    <property type="entry name" value="DnaJ_C"/>
</dbReference>
<evidence type="ECO:0000256" key="9">
    <source>
        <dbReference type="PROSITE-ProRule" id="PRU00546"/>
    </source>
</evidence>
<dbReference type="SUPFAM" id="SSF49493">
    <property type="entry name" value="HSP40/DnaJ peptide-binding domain"/>
    <property type="match status" value="2"/>
</dbReference>
<feature type="compositionally biased region" description="Low complexity" evidence="10">
    <location>
        <begin position="65"/>
        <end position="77"/>
    </location>
</feature>
<dbReference type="HAMAP" id="MF_01152">
    <property type="entry name" value="DnaJ"/>
    <property type="match status" value="1"/>
</dbReference>
<dbReference type="SUPFAM" id="SSF46565">
    <property type="entry name" value="Chaperone J-domain"/>
    <property type="match status" value="1"/>
</dbReference>
<gene>
    <name evidence="8" type="primary">dnaJ</name>
    <name evidence="13" type="ORF">GO608_11870</name>
</gene>
<keyword evidence="4 8" id="KW-0863">Zinc-finger</keyword>
<keyword evidence="3 8" id="KW-0677">Repeat</keyword>
<keyword evidence="2 8" id="KW-0479">Metal-binding</keyword>
<dbReference type="InterPro" id="IPR036410">
    <property type="entry name" value="HSP_DnaJ_Cys-rich_dom_sf"/>
</dbReference>
<reference evidence="13" key="1">
    <citation type="submission" date="2019-12" db="EMBL/GenBank/DDBJ databases">
        <title>Comparative genomics gives insights into the taxonomy of the Azoarcus-Aromatoleum group and reveals separate origins of nif in the plant-associated Azoarcus and non-plant-associated Aromatoleum sub-groups.</title>
        <authorList>
            <person name="Lafos M."/>
            <person name="Maluk M."/>
            <person name="Batista M."/>
            <person name="Junghare M."/>
            <person name="Carmona M."/>
            <person name="Faoro H."/>
            <person name="Cruz L.M."/>
            <person name="Battistoni F."/>
            <person name="De Souza E."/>
            <person name="Pedrosa F."/>
            <person name="Chen W.-M."/>
            <person name="Poole P.S."/>
            <person name="Dixon R.A."/>
            <person name="James E.K."/>
        </authorList>
    </citation>
    <scope>NUCLEOTIDE SEQUENCE</scope>
    <source>
        <strain evidence="13">U120</strain>
    </source>
</reference>
<keyword evidence="14" id="KW-1185">Reference proteome</keyword>
<dbReference type="CDD" id="cd10747">
    <property type="entry name" value="DnaJ_C"/>
    <property type="match status" value="1"/>
</dbReference>
<feature type="domain" description="J" evidence="11">
    <location>
        <begin position="5"/>
        <end position="75"/>
    </location>
</feature>
<keyword evidence="7 8" id="KW-0143">Chaperone</keyword>
<dbReference type="SMART" id="SM00271">
    <property type="entry name" value="DnaJ"/>
    <property type="match status" value="1"/>
</dbReference>
<dbReference type="PANTHER" id="PTHR43096:SF52">
    <property type="entry name" value="DNAJ HOMOLOG 1, MITOCHONDRIAL-RELATED"/>
    <property type="match status" value="1"/>
</dbReference>
<dbReference type="PROSITE" id="PS50076">
    <property type="entry name" value="DNAJ_2"/>
    <property type="match status" value="1"/>
</dbReference>
<keyword evidence="8" id="KW-0963">Cytoplasm</keyword>
<evidence type="ECO:0000256" key="2">
    <source>
        <dbReference type="ARBA" id="ARBA00022723"/>
    </source>
</evidence>
<feature type="binding site" evidence="8">
    <location>
        <position position="137"/>
    </location>
    <ligand>
        <name>Zn(2+)</name>
        <dbReference type="ChEBI" id="CHEBI:29105"/>
        <label>2</label>
    </ligand>
</feature>
<comment type="domain">
    <text evidence="8">The J domain is necessary and sufficient to stimulate DnaK ATPase activity. Zinc center 1 plays an important role in the autonomous, DnaK-independent chaperone activity of DnaJ. Zinc center 2 is essential for interaction with DnaK and for DnaJ activity.</text>
</comment>
<dbReference type="Gene3D" id="6.20.20.10">
    <property type="match status" value="2"/>
</dbReference>
<dbReference type="InterPro" id="IPR001305">
    <property type="entry name" value="HSP_DnaJ_Cys-rich_dom"/>
</dbReference>
<feature type="binding site" evidence="8">
    <location>
        <position position="169"/>
    </location>
    <ligand>
        <name>Zn(2+)</name>
        <dbReference type="ChEBI" id="CHEBI:29105"/>
        <label>1</label>
    </ligand>
</feature>
<dbReference type="Gene3D" id="2.60.260.20">
    <property type="entry name" value="Urease metallochaperone UreE, N-terminal domain"/>
    <property type="match status" value="2"/>
</dbReference>
<feature type="binding site" evidence="8">
    <location>
        <position position="120"/>
    </location>
    <ligand>
        <name>Zn(2+)</name>
        <dbReference type="ChEBI" id="CHEBI:29105"/>
        <label>1</label>
    </ligand>
</feature>
<keyword evidence="6 8" id="KW-0346">Stress response</keyword>
<dbReference type="EMBL" id="WTVH01000022">
    <property type="protein sequence ID" value="NMF94023.1"/>
    <property type="molecule type" value="Genomic_DNA"/>
</dbReference>
<comment type="subcellular location">
    <subcellularLocation>
        <location evidence="8">Cytoplasm</location>
    </subcellularLocation>
</comment>
<dbReference type="CDD" id="cd10719">
    <property type="entry name" value="DnaJ_zf"/>
    <property type="match status" value="1"/>
</dbReference>
<evidence type="ECO:0000256" key="5">
    <source>
        <dbReference type="ARBA" id="ARBA00022833"/>
    </source>
</evidence>
<feature type="binding site" evidence="8">
    <location>
        <position position="172"/>
    </location>
    <ligand>
        <name>Zn(2+)</name>
        <dbReference type="ChEBI" id="CHEBI:29105"/>
        <label>1</label>
    </ligand>
</feature>
<evidence type="ECO:0000256" key="7">
    <source>
        <dbReference type="ARBA" id="ARBA00023186"/>
    </source>
</evidence>
<comment type="similarity">
    <text evidence="8">Belongs to the DnaJ family.</text>
</comment>
<comment type="subunit">
    <text evidence="8">Homodimer.</text>
</comment>
<name>A0ABX1N424_9RHOO</name>
<keyword evidence="1 8" id="KW-0235">DNA replication</keyword>
<comment type="cofactor">
    <cofactor evidence="8">
        <name>Zn(2+)</name>
        <dbReference type="ChEBI" id="CHEBI:29105"/>
    </cofactor>
    <text evidence="8">Binds 2 Zn(2+) ions per monomer.</text>
</comment>
<evidence type="ECO:0000313" key="14">
    <source>
        <dbReference type="Proteomes" id="UP000601990"/>
    </source>
</evidence>
<proteinExistence type="inferred from homology"/>
<dbReference type="InterPro" id="IPR008971">
    <property type="entry name" value="HSP40/DnaJ_pept-bd"/>
</dbReference>
<sequence>MSPTDPHSLLGLSPGAGEREIKHAFRRLAMRWHPDRNADPAAIEHFKRLRAAYEDLLAGYSRCPAPAAAPHDAQAADTRPEPPPEAPPRGADRREDLVLSLEEAFAGGEKAFTIADEIPCDACGGSGEEVLRHTRLCATCHGSGRVRDGRSLTACADCGGRGYLNRQACAACHGSGQARAARKLRVRIPAGVLDGDELRVAGAGEDCDRAGGKPGDLLLRVVLAPHALYRLDGRDLMLTRPVSAFRMLLGGELPIPLPDGVRNLKLEPGPATTRELRVKGAGFPGRGGARAGALIVRLVPVLPEAPDAEILALLERAETRLQNTLSRHLPDVASWEERWLPDIPETR</sequence>
<feature type="binding site" evidence="8">
    <location>
        <position position="155"/>
    </location>
    <ligand>
        <name>Zn(2+)</name>
        <dbReference type="ChEBI" id="CHEBI:29105"/>
        <label>2</label>
    </ligand>
</feature>
<dbReference type="Proteomes" id="UP000601990">
    <property type="component" value="Unassembled WGS sequence"/>
</dbReference>
<feature type="region of interest" description="Disordered" evidence="10">
    <location>
        <begin position="65"/>
        <end position="92"/>
    </location>
</feature>
<keyword evidence="5 8" id="KW-0862">Zinc</keyword>
<dbReference type="InterPro" id="IPR036869">
    <property type="entry name" value="J_dom_sf"/>
</dbReference>
<dbReference type="Pfam" id="PF00226">
    <property type="entry name" value="DnaJ"/>
    <property type="match status" value="1"/>
</dbReference>
<feature type="repeat" description="CXXCXGXG motif" evidence="8">
    <location>
        <begin position="155"/>
        <end position="162"/>
    </location>
</feature>
<dbReference type="InterPro" id="IPR012724">
    <property type="entry name" value="DnaJ"/>
</dbReference>